<sequence>MTSDLVQGLVENKVFINGVVAVGCFLVIARFFAFVKTQWRDGLNPHLVPCSQCGKRLSEWACFCPGCGVLIQAIPTEESSSSLAKTPLRLGAGPSFRSSRPRRSRQR</sequence>
<reference evidence="3 4" key="1">
    <citation type="submission" date="2019-02" db="EMBL/GenBank/DDBJ databases">
        <title>Deep-cultivation of Planctomycetes and their phenomic and genomic characterization uncovers novel biology.</title>
        <authorList>
            <person name="Wiegand S."/>
            <person name="Jogler M."/>
            <person name="Boedeker C."/>
            <person name="Pinto D."/>
            <person name="Vollmers J."/>
            <person name="Rivas-Marin E."/>
            <person name="Kohn T."/>
            <person name="Peeters S.H."/>
            <person name="Heuer A."/>
            <person name="Rast P."/>
            <person name="Oberbeckmann S."/>
            <person name="Bunk B."/>
            <person name="Jeske O."/>
            <person name="Meyerdierks A."/>
            <person name="Storesund J.E."/>
            <person name="Kallscheuer N."/>
            <person name="Luecker S."/>
            <person name="Lage O.M."/>
            <person name="Pohl T."/>
            <person name="Merkel B.J."/>
            <person name="Hornburger P."/>
            <person name="Mueller R.-W."/>
            <person name="Bruemmer F."/>
            <person name="Labrenz M."/>
            <person name="Spormann A.M."/>
            <person name="Op den Camp H."/>
            <person name="Overmann J."/>
            <person name="Amann R."/>
            <person name="Jetten M.S.M."/>
            <person name="Mascher T."/>
            <person name="Medema M.H."/>
            <person name="Devos D.P."/>
            <person name="Kaster A.-K."/>
            <person name="Ovreas L."/>
            <person name="Rohde M."/>
            <person name="Galperin M.Y."/>
            <person name="Jogler C."/>
        </authorList>
    </citation>
    <scope>NUCLEOTIDE SEQUENCE [LARGE SCALE GENOMIC DNA]</scope>
    <source>
        <strain evidence="3 4">Poly24</strain>
    </source>
</reference>
<feature type="region of interest" description="Disordered" evidence="1">
    <location>
        <begin position="79"/>
        <end position="107"/>
    </location>
</feature>
<evidence type="ECO:0000313" key="4">
    <source>
        <dbReference type="Proteomes" id="UP000315082"/>
    </source>
</evidence>
<keyword evidence="4" id="KW-1185">Reference proteome</keyword>
<proteinExistence type="predicted"/>
<evidence type="ECO:0000313" key="3">
    <source>
        <dbReference type="EMBL" id="QDV66942.1"/>
    </source>
</evidence>
<dbReference type="OrthoDB" id="286745at2"/>
<dbReference type="EMBL" id="CP036348">
    <property type="protein sequence ID" value="QDV66942.1"/>
    <property type="molecule type" value="Genomic_DNA"/>
</dbReference>
<gene>
    <name evidence="3" type="ORF">Poly24_06310</name>
</gene>
<evidence type="ECO:0008006" key="5">
    <source>
        <dbReference type="Google" id="ProtNLM"/>
    </source>
</evidence>
<dbReference type="Proteomes" id="UP000315082">
    <property type="component" value="Chromosome"/>
</dbReference>
<keyword evidence="2" id="KW-0472">Membrane</keyword>
<keyword evidence="2" id="KW-1133">Transmembrane helix</keyword>
<dbReference type="RefSeq" id="WP_145090268.1">
    <property type="nucleotide sequence ID" value="NZ_CP036348.1"/>
</dbReference>
<evidence type="ECO:0000256" key="2">
    <source>
        <dbReference type="SAM" id="Phobius"/>
    </source>
</evidence>
<dbReference type="AlphaFoldDB" id="A0A518JN25"/>
<accession>A0A518JN25</accession>
<keyword evidence="2" id="KW-0812">Transmembrane</keyword>
<protein>
    <recommendedName>
        <fullName evidence="5">Zinc-ribbon domain-containing protein</fullName>
    </recommendedName>
</protein>
<dbReference type="KEGG" id="rcf:Poly24_06310"/>
<name>A0A518JN25_9BACT</name>
<evidence type="ECO:0000256" key="1">
    <source>
        <dbReference type="SAM" id="MobiDB-lite"/>
    </source>
</evidence>
<organism evidence="3 4">
    <name type="scientific">Rosistilla carotiformis</name>
    <dbReference type="NCBI Taxonomy" id="2528017"/>
    <lineage>
        <taxon>Bacteria</taxon>
        <taxon>Pseudomonadati</taxon>
        <taxon>Planctomycetota</taxon>
        <taxon>Planctomycetia</taxon>
        <taxon>Pirellulales</taxon>
        <taxon>Pirellulaceae</taxon>
        <taxon>Rosistilla</taxon>
    </lineage>
</organism>
<feature type="transmembrane region" description="Helical" evidence="2">
    <location>
        <begin position="14"/>
        <end position="35"/>
    </location>
</feature>